<accession>A0AAE8SVZ6</accession>
<dbReference type="Pfam" id="PF18271">
    <property type="entry name" value="GH131_N"/>
    <property type="match status" value="1"/>
</dbReference>
<comment type="caution">
    <text evidence="3">The sequence shown here is derived from an EMBL/GenBank/DDBJ whole genome shotgun (WGS) entry which is preliminary data.</text>
</comment>
<organism evidence="3 4">
    <name type="scientific">Cephalotrichum gorgonifer</name>
    <dbReference type="NCBI Taxonomy" id="2041049"/>
    <lineage>
        <taxon>Eukaryota</taxon>
        <taxon>Fungi</taxon>
        <taxon>Dikarya</taxon>
        <taxon>Ascomycota</taxon>
        <taxon>Pezizomycotina</taxon>
        <taxon>Sordariomycetes</taxon>
        <taxon>Hypocreomycetidae</taxon>
        <taxon>Microascales</taxon>
        <taxon>Microascaceae</taxon>
        <taxon>Cephalotrichum</taxon>
    </lineage>
</organism>
<evidence type="ECO:0000259" key="2">
    <source>
        <dbReference type="Pfam" id="PF18271"/>
    </source>
</evidence>
<proteinExistence type="predicted"/>
<dbReference type="PANTHER" id="PTHR34612">
    <property type="entry name" value="GH131_N DOMAIN-CONTAINING PROTEIN"/>
    <property type="match status" value="1"/>
</dbReference>
<dbReference type="Gene3D" id="2.60.120.1160">
    <property type="match status" value="1"/>
</dbReference>
<dbReference type="Proteomes" id="UP001187682">
    <property type="component" value="Unassembled WGS sequence"/>
</dbReference>
<keyword evidence="4" id="KW-1185">Reference proteome</keyword>
<feature type="domain" description="Glycoside hydrolase 131 catalytic N-terminal" evidence="2">
    <location>
        <begin position="18"/>
        <end position="251"/>
    </location>
</feature>
<keyword evidence="1" id="KW-0732">Signal</keyword>
<name>A0AAE8SVZ6_9PEZI</name>
<protein>
    <submittedName>
        <fullName evidence="3">Related to endoglucanase c</fullName>
    </submittedName>
</protein>
<dbReference type="EMBL" id="ONZQ02000007">
    <property type="protein sequence ID" value="SPO03029.1"/>
    <property type="molecule type" value="Genomic_DNA"/>
</dbReference>
<gene>
    <name evidence="3" type="ORF">DNG_05710</name>
</gene>
<dbReference type="AlphaFoldDB" id="A0AAE8SVZ6"/>
<reference evidence="3" key="1">
    <citation type="submission" date="2018-03" db="EMBL/GenBank/DDBJ databases">
        <authorList>
            <person name="Guldener U."/>
        </authorList>
    </citation>
    <scope>NUCLEOTIDE SEQUENCE</scope>
</reference>
<dbReference type="InterPro" id="IPR041524">
    <property type="entry name" value="GH131_N"/>
</dbReference>
<dbReference type="PANTHER" id="PTHR34612:SF6">
    <property type="entry name" value="GLYCOSIDE HYDROLASE 131 CATALYTIC N-TERMINAL DOMAIN-CONTAINING PROTEIN"/>
    <property type="match status" value="1"/>
</dbReference>
<evidence type="ECO:0000256" key="1">
    <source>
        <dbReference type="SAM" id="SignalP"/>
    </source>
</evidence>
<evidence type="ECO:0000313" key="3">
    <source>
        <dbReference type="EMBL" id="SPO03029.1"/>
    </source>
</evidence>
<evidence type="ECO:0000313" key="4">
    <source>
        <dbReference type="Proteomes" id="UP001187682"/>
    </source>
</evidence>
<sequence length="288" mass="32034">MKLTTALASLLPLVNAAVLWDGRFNDLTSASDLEKWSWSNQVGPYQWYIHGPSAASAYVELSPNHKNPADASSKQGARLRLDGTAFWNGQNMRRTELIPQTKAAINSGKVFYHFSIMRKAENAPSVNKEHQICFFESHFTELKSGWISGSSGTENVNLQFMIGGRGGYWQTEWKADVWHNIAYEIDFSANTVGFWHSEGADDLTQKVAPVSASTSSNGADWHLGVLELPRDGYPNTNEDFYFSGVYIENGQITKSAPIGERTSPPGSSPFMNWPVCVSYESHGVQWKQ</sequence>
<feature type="chain" id="PRO_5042013093" evidence="1">
    <location>
        <begin position="17"/>
        <end position="288"/>
    </location>
</feature>
<feature type="signal peptide" evidence="1">
    <location>
        <begin position="1"/>
        <end position="16"/>
    </location>
</feature>